<feature type="transmembrane region" description="Helical" evidence="1">
    <location>
        <begin position="29"/>
        <end position="46"/>
    </location>
</feature>
<dbReference type="AlphaFoldDB" id="A0A3R9P8W5"/>
<feature type="transmembrane region" description="Helical" evidence="1">
    <location>
        <begin position="97"/>
        <end position="121"/>
    </location>
</feature>
<comment type="caution">
    <text evidence="2">The sequence shown here is derived from an EMBL/GenBank/DDBJ whole genome shotgun (WGS) entry which is preliminary data.</text>
</comment>
<keyword evidence="1" id="KW-1133">Transmembrane helix</keyword>
<dbReference type="RefSeq" id="WP_125418105.1">
    <property type="nucleotide sequence ID" value="NZ_RWIT01000001.1"/>
</dbReference>
<organism evidence="2 3">
    <name type="scientific">Hymenobacter rigui</name>
    <dbReference type="NCBI Taxonomy" id="334424"/>
    <lineage>
        <taxon>Bacteria</taxon>
        <taxon>Pseudomonadati</taxon>
        <taxon>Bacteroidota</taxon>
        <taxon>Cytophagia</taxon>
        <taxon>Cytophagales</taxon>
        <taxon>Hymenobacteraceae</taxon>
        <taxon>Hymenobacter</taxon>
    </lineage>
</organism>
<accession>A0A3R9P8W5</accession>
<proteinExistence type="predicted"/>
<feature type="transmembrane region" description="Helical" evidence="1">
    <location>
        <begin position="58"/>
        <end position="77"/>
    </location>
</feature>
<sequence length="124" mass="14011">MALLSWLDALPGRLWQFWLDTVLPAVPRAAWWIAGSMLFCILNLVFEKEIWPHHKQIGNAFCVGILGGVFSLPWLAARAAARISWEVTGLWKLLWQFLTWGLYFLAVLSAVLFIVLGCIAIRSA</sequence>
<evidence type="ECO:0000313" key="3">
    <source>
        <dbReference type="Proteomes" id="UP000273500"/>
    </source>
</evidence>
<keyword evidence="3" id="KW-1185">Reference proteome</keyword>
<protein>
    <submittedName>
        <fullName evidence="2">Uncharacterized protein</fullName>
    </submittedName>
</protein>
<name>A0A3R9P8W5_9BACT</name>
<dbReference type="OrthoDB" id="886403at2"/>
<keyword evidence="1" id="KW-0812">Transmembrane</keyword>
<keyword evidence="1" id="KW-0472">Membrane</keyword>
<gene>
    <name evidence="2" type="ORF">EI291_03770</name>
</gene>
<dbReference type="EMBL" id="RWIT01000001">
    <property type="protein sequence ID" value="RSK51438.1"/>
    <property type="molecule type" value="Genomic_DNA"/>
</dbReference>
<dbReference type="Proteomes" id="UP000273500">
    <property type="component" value="Unassembled WGS sequence"/>
</dbReference>
<evidence type="ECO:0000256" key="1">
    <source>
        <dbReference type="SAM" id="Phobius"/>
    </source>
</evidence>
<reference evidence="2 3" key="1">
    <citation type="submission" date="2018-12" db="EMBL/GenBank/DDBJ databases">
        <authorList>
            <person name="Feng G."/>
            <person name="Zhu H."/>
        </authorList>
    </citation>
    <scope>NUCLEOTIDE SEQUENCE [LARGE SCALE GENOMIC DNA]</scope>
    <source>
        <strain evidence="2 3">KCTC 12533</strain>
    </source>
</reference>
<evidence type="ECO:0000313" key="2">
    <source>
        <dbReference type="EMBL" id="RSK51438.1"/>
    </source>
</evidence>